<reference evidence="1" key="1">
    <citation type="submission" date="2020-03" db="EMBL/GenBank/DDBJ databases">
        <title>The deep terrestrial virosphere.</title>
        <authorList>
            <person name="Holmfeldt K."/>
            <person name="Nilsson E."/>
            <person name="Simone D."/>
            <person name="Lopez-Fernandez M."/>
            <person name="Wu X."/>
            <person name="de Brujin I."/>
            <person name="Lundin D."/>
            <person name="Andersson A."/>
            <person name="Bertilsson S."/>
            <person name="Dopson M."/>
        </authorList>
    </citation>
    <scope>NUCLEOTIDE SEQUENCE</scope>
    <source>
        <strain evidence="1">TM448A00549</strain>
    </source>
</reference>
<proteinExistence type="predicted"/>
<protein>
    <submittedName>
        <fullName evidence="1">Uncharacterized protein</fullName>
    </submittedName>
</protein>
<dbReference type="EMBL" id="MT144024">
    <property type="protein sequence ID" value="QJA46888.1"/>
    <property type="molecule type" value="Genomic_DNA"/>
</dbReference>
<sequence>MNKDEIKVLIREELEALLGRDKYLFDKHIQIKDGQNIITGRTTGTQIGSATDQKIGFFGATPTSQIAAIADPDSMSGTYVQSEQTKQNDAIMNILDALQSLGLIAT</sequence>
<organism evidence="1">
    <name type="scientific">viral metagenome</name>
    <dbReference type="NCBI Taxonomy" id="1070528"/>
    <lineage>
        <taxon>unclassified sequences</taxon>
        <taxon>metagenomes</taxon>
        <taxon>organismal metagenomes</taxon>
    </lineage>
</organism>
<dbReference type="AlphaFoldDB" id="A0A6H1ZH78"/>
<accession>A0A6H1ZH78</accession>
<gene>
    <name evidence="1" type="ORF">TM448A00549_0025</name>
</gene>
<name>A0A6H1ZH78_9ZZZZ</name>
<evidence type="ECO:0000313" key="1">
    <source>
        <dbReference type="EMBL" id="QJA46888.1"/>
    </source>
</evidence>